<evidence type="ECO:0008006" key="5">
    <source>
        <dbReference type="Google" id="ProtNLM"/>
    </source>
</evidence>
<proteinExistence type="predicted"/>
<organism evidence="3 4">
    <name type="scientific">Arthrobacter vasquezii</name>
    <dbReference type="NCBI Taxonomy" id="2977629"/>
    <lineage>
        <taxon>Bacteria</taxon>
        <taxon>Bacillati</taxon>
        <taxon>Actinomycetota</taxon>
        <taxon>Actinomycetes</taxon>
        <taxon>Micrococcales</taxon>
        <taxon>Micrococcaceae</taxon>
        <taxon>Arthrobacter</taxon>
    </lineage>
</organism>
<evidence type="ECO:0000256" key="1">
    <source>
        <dbReference type="SAM" id="MobiDB-lite"/>
    </source>
</evidence>
<dbReference type="RefSeq" id="WP_277359205.1">
    <property type="nucleotide sequence ID" value="NZ_JAROKN010000044.1"/>
</dbReference>
<dbReference type="EMBL" id="JAROKN010000044">
    <property type="protein sequence ID" value="MDF9278825.1"/>
    <property type="molecule type" value="Genomic_DNA"/>
</dbReference>
<accession>A0ABT6CY58</accession>
<reference evidence="3 4" key="1">
    <citation type="journal article" date="2023" name="Int. J. Syst. Evol. Microbiol.">
        <title>Arthrobacter vasquezii sp. nov., isolated from a soil sample from Union Glacier, Antarctica.</title>
        <authorList>
            <person name="Valenzuela-Ibaceta F."/>
            <person name="Carrasco V."/>
            <person name="Lagos-Moraga S."/>
            <person name="Dietz-Vargas C."/>
            <person name="Navarro C.A."/>
            <person name="Perez-Donoso J.M."/>
        </authorList>
    </citation>
    <scope>NUCLEOTIDE SEQUENCE [LARGE SCALE GENOMIC DNA]</scope>
    <source>
        <strain evidence="3 4">EH-1B-1</strain>
    </source>
</reference>
<name>A0ABT6CY58_9MICC</name>
<comment type="caution">
    <text evidence="3">The sequence shown here is derived from an EMBL/GenBank/DDBJ whole genome shotgun (WGS) entry which is preliminary data.</text>
</comment>
<protein>
    <recommendedName>
        <fullName evidence="5">PknH-like extracellular domain-containing protein</fullName>
    </recommendedName>
</protein>
<dbReference type="Proteomes" id="UP001220456">
    <property type="component" value="Unassembled WGS sequence"/>
</dbReference>
<gene>
    <name evidence="3" type="ORF">P4U43_13620</name>
</gene>
<keyword evidence="4" id="KW-1185">Reference proteome</keyword>
<feature type="region of interest" description="Disordered" evidence="1">
    <location>
        <begin position="22"/>
        <end position="69"/>
    </location>
</feature>
<feature type="compositionally biased region" description="Low complexity" evidence="1">
    <location>
        <begin position="33"/>
        <end position="69"/>
    </location>
</feature>
<evidence type="ECO:0000313" key="4">
    <source>
        <dbReference type="Proteomes" id="UP001220456"/>
    </source>
</evidence>
<sequence length="263" mass="26958">MRRVVRLAGGLTLVLALTACTADPPRGQPPEQPSQTAAQTAAPASGTPAPATSSPTATPSSTPGSGSRLSAEQLEAVLAAVSEAESLNAQIIADAELRALEEEGARGAEDIVVTPEECNVYAESSTESLSAEASRAAMTFAGESSLQPDTVSLSGLASEEAARTQLRAGRDQLDACSEFTMEVSNQEIRTTVSEVDVDTAADEDLALRTTARVPGTIQESITVRAVVGSTVVDVLVGGSPDPAADAARAERLTDLVAAELRAR</sequence>
<evidence type="ECO:0000313" key="3">
    <source>
        <dbReference type="EMBL" id="MDF9278825.1"/>
    </source>
</evidence>
<dbReference type="PROSITE" id="PS51257">
    <property type="entry name" value="PROKAR_LIPOPROTEIN"/>
    <property type="match status" value="1"/>
</dbReference>
<feature type="signal peptide" evidence="2">
    <location>
        <begin position="1"/>
        <end position="22"/>
    </location>
</feature>
<keyword evidence="2" id="KW-0732">Signal</keyword>
<feature type="chain" id="PRO_5047256061" description="PknH-like extracellular domain-containing protein" evidence="2">
    <location>
        <begin position="23"/>
        <end position="263"/>
    </location>
</feature>
<evidence type="ECO:0000256" key="2">
    <source>
        <dbReference type="SAM" id="SignalP"/>
    </source>
</evidence>